<comment type="caution">
    <text evidence="2">The sequence shown here is derived from an EMBL/GenBank/DDBJ whole genome shotgun (WGS) entry which is preliminary data.</text>
</comment>
<feature type="region of interest" description="Disordered" evidence="1">
    <location>
        <begin position="60"/>
        <end position="85"/>
    </location>
</feature>
<dbReference type="AlphaFoldDB" id="A0A8H7ANT5"/>
<dbReference type="EMBL" id="JAACFV010000053">
    <property type="protein sequence ID" value="KAF7508460.1"/>
    <property type="molecule type" value="Genomic_DNA"/>
</dbReference>
<feature type="compositionally biased region" description="Basic and acidic residues" evidence="1">
    <location>
        <begin position="64"/>
        <end position="78"/>
    </location>
</feature>
<organism evidence="2 3">
    <name type="scientific">Endocarpon pusillum</name>
    <dbReference type="NCBI Taxonomy" id="364733"/>
    <lineage>
        <taxon>Eukaryota</taxon>
        <taxon>Fungi</taxon>
        <taxon>Dikarya</taxon>
        <taxon>Ascomycota</taxon>
        <taxon>Pezizomycotina</taxon>
        <taxon>Eurotiomycetes</taxon>
        <taxon>Chaetothyriomycetidae</taxon>
        <taxon>Verrucariales</taxon>
        <taxon>Verrucariaceae</taxon>
        <taxon>Endocarpon</taxon>
    </lineage>
</organism>
<gene>
    <name evidence="2" type="ORF">GJ744_009173</name>
</gene>
<feature type="region of interest" description="Disordered" evidence="1">
    <location>
        <begin position="112"/>
        <end position="134"/>
    </location>
</feature>
<feature type="compositionally biased region" description="Polar residues" evidence="1">
    <location>
        <begin position="112"/>
        <end position="126"/>
    </location>
</feature>
<evidence type="ECO:0000313" key="3">
    <source>
        <dbReference type="Proteomes" id="UP000606974"/>
    </source>
</evidence>
<accession>A0A8H7ANT5</accession>
<dbReference type="Proteomes" id="UP000606974">
    <property type="component" value="Unassembled WGS sequence"/>
</dbReference>
<evidence type="ECO:0000256" key="1">
    <source>
        <dbReference type="SAM" id="MobiDB-lite"/>
    </source>
</evidence>
<keyword evidence="3" id="KW-1185">Reference proteome</keyword>
<sequence>MPLEVLSPRPTRPFKRKLLEEENSNTDYEPKRKRQCPSSSVTTHCLQRSRSDSFLIQAMSSGRPQREIRTPRRYEDGILPRGSSVPIDAKQSITNRSPASLPYPYSPSVTPASFSTDAPTPATSFTDDCRSSSRVKSPYRDDLLRNNIAIEPRGPELLDSVKEYGYQVLNRPRASPGLQESQVESAMDTIYSVRNEDEETIKSGYMYT</sequence>
<evidence type="ECO:0000313" key="2">
    <source>
        <dbReference type="EMBL" id="KAF7508460.1"/>
    </source>
</evidence>
<feature type="region of interest" description="Disordered" evidence="1">
    <location>
        <begin position="1"/>
        <end position="44"/>
    </location>
</feature>
<name>A0A8H7ANT5_9EURO</name>
<proteinExistence type="predicted"/>
<reference evidence="2" key="1">
    <citation type="submission" date="2020-02" db="EMBL/GenBank/DDBJ databases">
        <authorList>
            <person name="Palmer J.M."/>
        </authorList>
    </citation>
    <scope>NUCLEOTIDE SEQUENCE</scope>
    <source>
        <strain evidence="2">EPUS1.4</strain>
        <tissue evidence="2">Thallus</tissue>
    </source>
</reference>
<protein>
    <submittedName>
        <fullName evidence="2">Uncharacterized protein</fullName>
    </submittedName>
</protein>